<dbReference type="InterPro" id="IPR036397">
    <property type="entry name" value="RNaseH_sf"/>
</dbReference>
<dbReference type="Gene3D" id="1.10.287.690">
    <property type="entry name" value="Helix hairpin bin"/>
    <property type="match status" value="1"/>
</dbReference>
<evidence type="ECO:0000259" key="25">
    <source>
        <dbReference type="Pfam" id="PF24055"/>
    </source>
</evidence>
<dbReference type="GO" id="GO:0006260">
    <property type="term" value="P:DNA replication"/>
    <property type="evidence" value="ECO:0007669"/>
    <property type="project" value="UniProtKB-KW"/>
</dbReference>
<dbReference type="Pfam" id="PF03104">
    <property type="entry name" value="DNA_pol_B_exo1"/>
    <property type="match status" value="1"/>
</dbReference>
<sequence>MANELQIQICDLDTYQHVTTPLDQLHGLVPKVPFIRIYGTLRVEGSETHAYNVLVHVHNYYPYVYIDCPNSKFRALDDAYLKDLKNYFNQEIQKSFQKRAVEADESDGDIDDDPDCNSNFVACVEYCRGAPVYGYHLGFKQVLRVSLLSPLYKTRLVRLITSNKVDVWNFDGKIKRRLGIPNLYEAHIPYTSQFLADYNLYGCAYLRTKNAYFRAPLINHSNVKIDPLKSYLKPFLADNNILQSKRYPRIGRSLLEIDIHPKDILNRSDLIERRNHNDFSEFNKEFNSAHIHLSSLKFTFEDLKYQCILRDMNNTSQLLHESYSQVFSRIGEKGYQNWETLERYRELIAYVAKLNGATNFSDPNTYYDNVIKPSLNGDIPTCFESIDRSSSLDKFQKSTPLSFQDDLKRWADFDSLFIFEADERRKVGSENSASSSAVLQKSISDDQKIDEELSPSRRPHQVDMQISSSDLSSVSSSSSNPQSADPSQKPNVKCIFTFANSRHTPLKRSHSQVDSYDSNSSGSAFTQSSHCLVKNPKVLLEYTSASELKKSNFTKTLKSAGMMEIDYNDPSYSNIEDVHAKPLIFANKKIVVPHSGDETLTPYFDRSVEVEEIDEDSRREITVAKPQFWQYIPDPPTKLFIRNWAAVFEKNHQYKKKRFRSQIEPAVTQTYDFKYSYRSVKVARNPSGFLNMTTLHMEVHVNTTSENAPNPHTDAICAIVYHFDDANSMFRDNKETTAVMVCPPRSDHARLSDIYQKVASMMGVTMKVFESEKSMISSFLEYIDLFDPDILSGYEINASSWGYLVERYNEIYEENLLARLSRSQFKSNGKFGDRWGYTHTSALKINGRHLLNIWRVLRSELSLTSYSLENVCFHLLHQTLPKVENRELSMWFLSGNFSKTFMLCKYLIHRVGLILKIMSVQEIVLRNVEQSRLIGVDFNSNFYRGSQFKVESILLRIAKEENMLLNSPSKNQVHDMRALDSIPLIMEPDSNFYKSPLVVLDFQSLYPSIMIAYNYCYSTLLGPIEGYEQNKNVVGYLPHLKLPRGIIDILLKNDGINISPNGMMFVSSRFRRSILSRMLQEILNMRINVKAVAGAFREDIELAKLYNSKQLALKLIANVTYGYTSASFSGRMPNSDIADAIVSTGREILTKSIEIIEGSPFEAKVVYGDTDSLFVYFPGRSKEQAFEFGKQLAKDITEFFPDPIKLKFEKIYHPSVLLAKKRYVGQCYEFEDQKVPKFEAKGIETIRRDGIPAQSKMVGKSLRILFETKDLSKVKSYVIDQFQKIFLNKVNVKDFCFAKEVRYGSYKNEKYLPPGAILAQKKVSKDPRSEPQYRERIPYLVTRDSTKERVKDRCVSPDQYVSSYSSNDPLELDFEYYITRVLIPPLERVFNLMGVNIQEWYREMPKSTTHLALTKQDVTKISDIVQYDQCYFCQRSLKHSPSRYLCQFCYGQEMGLAIDAVSMVKQKESQVMDYERVCTACIHRNFANTSSVEYVWHCTNGDCQIYYGRVKCSREYGNMVARSDQVMKELDLQW</sequence>
<dbReference type="GO" id="GO:0051539">
    <property type="term" value="F:4 iron, 4 sulfur cluster binding"/>
    <property type="evidence" value="ECO:0007669"/>
    <property type="project" value="UniProtKB-KW"/>
</dbReference>
<feature type="compositionally biased region" description="Polar residues" evidence="21">
    <location>
        <begin position="429"/>
        <end position="442"/>
    </location>
</feature>
<dbReference type="FunFam" id="1.10.287.690:FF:000002">
    <property type="entry name" value="DNA polymerase zeta"/>
    <property type="match status" value="1"/>
</dbReference>
<keyword evidence="13 20" id="KW-0408">Iron</keyword>
<evidence type="ECO:0000256" key="9">
    <source>
        <dbReference type="ARBA" id="ARBA00022763"/>
    </source>
</evidence>
<dbReference type="GO" id="GO:0000724">
    <property type="term" value="P:double-strand break repair via homologous recombination"/>
    <property type="evidence" value="ECO:0007669"/>
    <property type="project" value="TreeGrafter"/>
</dbReference>
<dbReference type="GO" id="GO:0008270">
    <property type="term" value="F:zinc ion binding"/>
    <property type="evidence" value="ECO:0007669"/>
    <property type="project" value="UniProtKB-KW"/>
</dbReference>
<evidence type="ECO:0000256" key="4">
    <source>
        <dbReference type="ARBA" id="ARBA00022485"/>
    </source>
</evidence>
<dbReference type="PANTHER" id="PTHR45812:SF1">
    <property type="entry name" value="DNA POLYMERASE ZETA CATALYTIC SUBUNIT"/>
    <property type="match status" value="1"/>
</dbReference>
<dbReference type="InterPro" id="IPR017964">
    <property type="entry name" value="DNA-dir_DNA_pol_B_CS"/>
</dbReference>
<dbReference type="VEuPathDB" id="FungiDB:CJJ09_001658"/>
<evidence type="ECO:0000256" key="1">
    <source>
        <dbReference type="ARBA" id="ARBA00001966"/>
    </source>
</evidence>
<feature type="compositionally biased region" description="Low complexity" evidence="21">
    <location>
        <begin position="467"/>
        <end position="488"/>
    </location>
</feature>
<dbReference type="OMA" id="GRNKMGF"/>
<evidence type="ECO:0000256" key="20">
    <source>
        <dbReference type="RuleBase" id="RU000442"/>
    </source>
</evidence>
<evidence type="ECO:0000256" key="14">
    <source>
        <dbReference type="ARBA" id="ARBA00023014"/>
    </source>
</evidence>
<feature type="region of interest" description="Disordered" evidence="21">
    <location>
        <begin position="429"/>
        <end position="490"/>
    </location>
</feature>
<dbReference type="VEuPathDB" id="FungiDB:CJI96_0000283"/>
<dbReference type="InterPro" id="IPR006134">
    <property type="entry name" value="DNA-dir_DNA_pol_B_multi_dom"/>
</dbReference>
<dbReference type="GO" id="GO:0005634">
    <property type="term" value="C:nucleus"/>
    <property type="evidence" value="ECO:0007669"/>
    <property type="project" value="UniProtKB-SubCell"/>
</dbReference>
<feature type="domain" description="DNA-directed DNA polymerase family B multifunctional" evidence="22">
    <location>
        <begin position="937"/>
        <end position="1391"/>
    </location>
</feature>
<evidence type="ECO:0000256" key="6">
    <source>
        <dbReference type="ARBA" id="ARBA00022695"/>
    </source>
</evidence>
<accession>A0A2H0ZYL4</accession>
<feature type="domain" description="DNA-directed DNA polymerase family B exonuclease" evidence="23">
    <location>
        <begin position="698"/>
        <end position="871"/>
    </location>
</feature>
<evidence type="ECO:0000259" key="24">
    <source>
        <dbReference type="Pfam" id="PF14260"/>
    </source>
</evidence>
<dbReference type="SUPFAM" id="SSF56672">
    <property type="entry name" value="DNA/RNA polymerases"/>
    <property type="match status" value="1"/>
</dbReference>
<protein>
    <recommendedName>
        <fullName evidence="20">DNA polymerase</fullName>
        <ecNumber evidence="20">2.7.7.7</ecNumber>
    </recommendedName>
</protein>
<dbReference type="CDD" id="cd05778">
    <property type="entry name" value="DNA_polB_zeta_exo"/>
    <property type="match status" value="1"/>
</dbReference>
<dbReference type="InterPro" id="IPR012337">
    <property type="entry name" value="RNaseH-like_sf"/>
</dbReference>
<dbReference type="EMBL" id="PEKT02000004">
    <property type="protein sequence ID" value="PIS55720.1"/>
    <property type="molecule type" value="Genomic_DNA"/>
</dbReference>
<keyword evidence="28" id="KW-1185">Reference proteome</keyword>
<evidence type="ECO:0000256" key="17">
    <source>
        <dbReference type="ARBA" id="ARBA00023242"/>
    </source>
</evidence>
<dbReference type="InterPro" id="IPR006133">
    <property type="entry name" value="DNA-dir_DNA_pol_B_exonuc"/>
</dbReference>
<dbReference type="Pfam" id="PF14260">
    <property type="entry name" value="zf-C4pol"/>
    <property type="match status" value="1"/>
</dbReference>
<dbReference type="InterPro" id="IPR023211">
    <property type="entry name" value="DNA_pol_palm_dom_sf"/>
</dbReference>
<evidence type="ECO:0000256" key="16">
    <source>
        <dbReference type="ARBA" id="ARBA00023204"/>
    </source>
</evidence>
<evidence type="ECO:0000256" key="10">
    <source>
        <dbReference type="ARBA" id="ARBA00022771"/>
    </source>
</evidence>
<dbReference type="GO" id="GO:0000166">
    <property type="term" value="F:nucleotide binding"/>
    <property type="evidence" value="ECO:0007669"/>
    <property type="project" value="InterPro"/>
</dbReference>
<feature type="compositionally biased region" description="Basic and acidic residues" evidence="21">
    <location>
        <begin position="443"/>
        <end position="455"/>
    </location>
</feature>
<reference evidence="26 28" key="3">
    <citation type="journal article" date="2018" name="Nat. Commun.">
        <title>Genomic insights into multidrug-resistance, mating and virulence in Candida auris and related emerging species.</title>
        <authorList>
            <person name="Munoz J.F."/>
            <person name="Gade L."/>
            <person name="Chow N.A."/>
            <person name="Loparev V.N."/>
            <person name="Juieng P."/>
            <person name="Berkow E.L."/>
            <person name="Farrer R.A."/>
            <person name="Litvintseva A.P."/>
            <person name="Cuomo C.A."/>
        </authorList>
    </citation>
    <scope>GENOME REANNOTATION</scope>
    <source>
        <strain evidence="26 28">B8441</strain>
    </source>
</reference>
<dbReference type="GO" id="GO:0003677">
    <property type="term" value="F:DNA binding"/>
    <property type="evidence" value="ECO:0007669"/>
    <property type="project" value="UniProtKB-KW"/>
</dbReference>
<evidence type="ECO:0000256" key="18">
    <source>
        <dbReference type="ARBA" id="ARBA00049244"/>
    </source>
</evidence>
<dbReference type="Gene3D" id="3.90.1600.10">
    <property type="entry name" value="Palm domain of DNA polymerase"/>
    <property type="match status" value="1"/>
</dbReference>
<dbReference type="Proteomes" id="UP000230249">
    <property type="component" value="Unassembled WGS sequence"/>
</dbReference>
<dbReference type="Gene3D" id="3.30.420.10">
    <property type="entry name" value="Ribonuclease H-like superfamily/Ribonuclease H"/>
    <property type="match status" value="1"/>
</dbReference>
<dbReference type="VEuPathDB" id="FungiDB:CJJ07_003783"/>
<keyword evidence="14 20" id="KW-0411">Iron-sulfur</keyword>
<evidence type="ECO:0000256" key="12">
    <source>
        <dbReference type="ARBA" id="ARBA00022932"/>
    </source>
</evidence>
<comment type="subunit">
    <text evidence="19">Forms DNA polymerase zeta with REV7.</text>
</comment>
<dbReference type="CDD" id="cd05534">
    <property type="entry name" value="POLBc_zeta"/>
    <property type="match status" value="1"/>
</dbReference>
<reference evidence="27 28" key="1">
    <citation type="journal article" date="2017" name="Clin. Infect. Dis.">
        <title>Simultaneous emergence of multidrug-resistant Candida auris on 3 continents confirmed by whole-genome sequencing and epidemiological analyses.</title>
        <authorList>
            <person name="Lockhart S.R."/>
            <person name="Etienne K.A."/>
            <person name="Vallabhaneni S."/>
            <person name="Farooqi J."/>
            <person name="Chowdhary A."/>
            <person name="Govender N.P."/>
            <person name="Colombo A.L."/>
            <person name="Calvo B."/>
            <person name="Cuomo C.A."/>
            <person name="Desjardins C.A."/>
            <person name="Berkow E.L."/>
            <person name="Castanheira M."/>
            <person name="Magobo R.E."/>
            <person name="Jabeen K."/>
            <person name="Asghar R.J."/>
            <person name="Meis J.F."/>
            <person name="Jackson B."/>
            <person name="Chiller T."/>
            <person name="Litvintseva A.P."/>
        </authorList>
    </citation>
    <scope>NUCLEOTIDE SEQUENCE [LARGE SCALE GENOMIC DNA]</scope>
    <source>
        <strain evidence="27 28">B8441</strain>
    </source>
</reference>
<gene>
    <name evidence="27" type="ORF">B9J08_001825</name>
    <name evidence="26" type="ORF">B9J08_00295</name>
</gene>
<reference evidence="26" key="4">
    <citation type="submission" date="2024-03" db="EMBL/GenBank/DDBJ databases">
        <title>Improved genome assembly of Candida auris strain B8441 and annotation of B11205.</title>
        <authorList>
            <person name="Cauldron N.C."/>
            <person name="Shea T."/>
            <person name="Cuomo C.A."/>
        </authorList>
    </citation>
    <scope>NUCLEOTIDE SEQUENCE</scope>
    <source>
        <strain evidence="26">B8441</strain>
    </source>
</reference>
<evidence type="ECO:0000256" key="7">
    <source>
        <dbReference type="ARBA" id="ARBA00022705"/>
    </source>
</evidence>
<keyword evidence="10 20" id="KW-0863">Zinc-finger</keyword>
<dbReference type="PRINTS" id="PR00106">
    <property type="entry name" value="DNAPOLB"/>
</dbReference>
<keyword evidence="7 20" id="KW-0235">DNA replication</keyword>
<evidence type="ECO:0000256" key="5">
    <source>
        <dbReference type="ARBA" id="ARBA00022679"/>
    </source>
</evidence>
<dbReference type="EC" id="2.7.7.7" evidence="20"/>
<dbReference type="VEuPathDB" id="FungiDB:B9J08_001825"/>
<dbReference type="InterPro" id="IPR043502">
    <property type="entry name" value="DNA/RNA_pol_sf"/>
</dbReference>
<dbReference type="EMBL" id="PEKT03000001">
    <property type="protein sequence ID" value="KAK8441978.1"/>
    <property type="molecule type" value="Genomic_DNA"/>
</dbReference>
<dbReference type="GO" id="GO:0003887">
    <property type="term" value="F:DNA-directed DNA polymerase activity"/>
    <property type="evidence" value="ECO:0007669"/>
    <property type="project" value="UniProtKB-KW"/>
</dbReference>
<feature type="domain" description="DNA polymerase delta/zeta catalytic subunit N-terminal" evidence="25">
    <location>
        <begin position="60"/>
        <end position="152"/>
    </location>
</feature>
<dbReference type="Gene3D" id="3.30.342.10">
    <property type="entry name" value="DNA Polymerase, chain B, domain 1"/>
    <property type="match status" value="1"/>
</dbReference>
<evidence type="ECO:0000256" key="8">
    <source>
        <dbReference type="ARBA" id="ARBA00022723"/>
    </source>
</evidence>
<dbReference type="PROSITE" id="PS00116">
    <property type="entry name" value="DNA_POLYMERASE_B"/>
    <property type="match status" value="1"/>
</dbReference>
<reference evidence="27" key="2">
    <citation type="submission" date="2017-11" db="EMBL/GenBank/DDBJ databases">
        <title>Candida auris genome assembly and annotation.</title>
        <authorList>
            <person name="Munoz J.F."/>
            <person name="Gade L.G."/>
            <person name="Chow N.A."/>
            <person name="Litvintseva A.P."/>
            <person name="Loparev V.N."/>
            <person name="Cuomo C.A."/>
        </authorList>
    </citation>
    <scope>NUCLEOTIDE SEQUENCE</scope>
    <source>
        <strain evidence="27">B8441</strain>
    </source>
</reference>
<comment type="cofactor">
    <cofactor evidence="1 20">
        <name>[4Fe-4S] cluster</name>
        <dbReference type="ChEBI" id="CHEBI:49883"/>
    </cofactor>
</comment>
<evidence type="ECO:0000313" key="26">
    <source>
        <dbReference type="EMBL" id="KAK8441978.1"/>
    </source>
</evidence>
<evidence type="ECO:0000256" key="21">
    <source>
        <dbReference type="SAM" id="MobiDB-lite"/>
    </source>
</evidence>
<dbReference type="Pfam" id="PF00136">
    <property type="entry name" value="DNA_pol_B"/>
    <property type="match status" value="1"/>
</dbReference>
<feature type="domain" description="C4-type zinc-finger of DNA polymerase delta" evidence="24">
    <location>
        <begin position="1430"/>
        <end position="1509"/>
    </location>
</feature>
<keyword evidence="6 20" id="KW-0548">Nucleotidyltransferase</keyword>
<evidence type="ECO:0000313" key="28">
    <source>
        <dbReference type="Proteomes" id="UP000230249"/>
    </source>
</evidence>
<dbReference type="SUPFAM" id="SSF53098">
    <property type="entry name" value="Ribonuclease H-like"/>
    <property type="match status" value="1"/>
</dbReference>
<keyword evidence="9" id="KW-0227">DNA damage</keyword>
<evidence type="ECO:0000256" key="2">
    <source>
        <dbReference type="ARBA" id="ARBA00004123"/>
    </source>
</evidence>
<comment type="catalytic activity">
    <reaction evidence="18 20">
        <text>DNA(n) + a 2'-deoxyribonucleoside 5'-triphosphate = DNA(n+1) + diphosphate</text>
        <dbReference type="Rhea" id="RHEA:22508"/>
        <dbReference type="Rhea" id="RHEA-COMP:17339"/>
        <dbReference type="Rhea" id="RHEA-COMP:17340"/>
        <dbReference type="ChEBI" id="CHEBI:33019"/>
        <dbReference type="ChEBI" id="CHEBI:61560"/>
        <dbReference type="ChEBI" id="CHEBI:173112"/>
        <dbReference type="EC" id="2.7.7.7"/>
    </reaction>
</comment>
<organism evidence="27">
    <name type="scientific">Candidozyma auris</name>
    <name type="common">Yeast</name>
    <name type="synonym">Candida auris</name>
    <dbReference type="NCBI Taxonomy" id="498019"/>
    <lineage>
        <taxon>Eukaryota</taxon>
        <taxon>Fungi</taxon>
        <taxon>Dikarya</taxon>
        <taxon>Ascomycota</taxon>
        <taxon>Saccharomycotina</taxon>
        <taxon>Pichiomycetes</taxon>
        <taxon>Metschnikowiaceae</taxon>
        <taxon>Candidozyma</taxon>
    </lineage>
</organism>
<dbReference type="InterPro" id="IPR056435">
    <property type="entry name" value="DPOD/Z_N"/>
</dbReference>
<dbReference type="Pfam" id="PF24055">
    <property type="entry name" value="POL3_N"/>
    <property type="match status" value="1"/>
</dbReference>
<dbReference type="VEuPathDB" id="FungiDB:CJI97_002486"/>
<keyword evidence="16" id="KW-0234">DNA repair</keyword>
<comment type="caution">
    <text evidence="27">The sequence shown here is derived from an EMBL/GenBank/DDBJ whole genome shotgun (WGS) entry which is preliminary data.</text>
</comment>
<proteinExistence type="inferred from homology"/>
<dbReference type="GO" id="GO:0042276">
    <property type="term" value="P:error-prone translesion synthesis"/>
    <property type="evidence" value="ECO:0007669"/>
    <property type="project" value="TreeGrafter"/>
</dbReference>
<evidence type="ECO:0000259" key="23">
    <source>
        <dbReference type="Pfam" id="PF03104"/>
    </source>
</evidence>
<evidence type="ECO:0000256" key="11">
    <source>
        <dbReference type="ARBA" id="ARBA00022833"/>
    </source>
</evidence>
<dbReference type="VEuPathDB" id="FungiDB:QG37_08136"/>
<evidence type="ECO:0000313" key="27">
    <source>
        <dbReference type="EMBL" id="PIS55720.1"/>
    </source>
</evidence>
<keyword evidence="8 20" id="KW-0479">Metal-binding</keyword>
<dbReference type="SMART" id="SM00486">
    <property type="entry name" value="POLBc"/>
    <property type="match status" value="1"/>
</dbReference>
<dbReference type="FunFam" id="1.10.132.60:FF:000007">
    <property type="entry name" value="DNA polymerase"/>
    <property type="match status" value="1"/>
</dbReference>
<keyword evidence="17 20" id="KW-0539">Nucleus</keyword>
<name>A0A2H0ZYL4_CANAR</name>
<keyword evidence="5 20" id="KW-0808">Transferase</keyword>
<evidence type="ECO:0000256" key="15">
    <source>
        <dbReference type="ARBA" id="ARBA00023125"/>
    </source>
</evidence>
<dbReference type="STRING" id="498019.A0A2H0ZYL4"/>
<dbReference type="InterPro" id="IPR030559">
    <property type="entry name" value="PolZ_Rev3"/>
</dbReference>
<evidence type="ECO:0000256" key="19">
    <source>
        <dbReference type="ARBA" id="ARBA00066055"/>
    </source>
</evidence>
<dbReference type="PANTHER" id="PTHR45812">
    <property type="entry name" value="DNA POLYMERASE ZETA CATALYTIC SUBUNIT"/>
    <property type="match status" value="1"/>
</dbReference>
<keyword evidence="12 20" id="KW-0239">DNA-directed DNA polymerase</keyword>
<dbReference type="InterPro" id="IPR042087">
    <property type="entry name" value="DNA_pol_B_thumb"/>
</dbReference>
<keyword evidence="15 20" id="KW-0238">DNA-binding</keyword>
<comment type="subcellular location">
    <subcellularLocation>
        <location evidence="2 20">Nucleus</location>
    </subcellularLocation>
</comment>
<dbReference type="GO" id="GO:0016035">
    <property type="term" value="C:zeta DNA polymerase complex"/>
    <property type="evidence" value="ECO:0007669"/>
    <property type="project" value="InterPro"/>
</dbReference>
<evidence type="ECO:0000256" key="3">
    <source>
        <dbReference type="ARBA" id="ARBA00005755"/>
    </source>
</evidence>
<dbReference type="InterPro" id="IPR006172">
    <property type="entry name" value="DNA-dir_DNA_pol_B"/>
</dbReference>
<keyword evidence="4 20" id="KW-0004">4Fe-4S</keyword>
<dbReference type="Gene3D" id="1.10.132.60">
    <property type="entry name" value="DNA polymerase family B, C-terminal domain"/>
    <property type="match status" value="1"/>
</dbReference>
<keyword evidence="11 20" id="KW-0862">Zinc</keyword>
<dbReference type="InterPro" id="IPR025687">
    <property type="entry name" value="Znf-C4pol"/>
</dbReference>
<comment type="similarity">
    <text evidence="3 20">Belongs to the DNA polymerase type-B family.</text>
</comment>
<evidence type="ECO:0000259" key="22">
    <source>
        <dbReference type="Pfam" id="PF00136"/>
    </source>
</evidence>
<evidence type="ECO:0000256" key="13">
    <source>
        <dbReference type="ARBA" id="ARBA00023004"/>
    </source>
</evidence>